<feature type="region of interest" description="Disordered" evidence="6">
    <location>
        <begin position="48"/>
        <end position="85"/>
    </location>
</feature>
<dbReference type="InParanoid" id="A0A6P9AES7"/>
<dbReference type="GO" id="GO:0008270">
    <property type="term" value="F:zinc ion binding"/>
    <property type="evidence" value="ECO:0007669"/>
    <property type="project" value="UniProtKB-KW"/>
</dbReference>
<evidence type="ECO:0000256" key="4">
    <source>
        <dbReference type="ARBA" id="ARBA00022833"/>
    </source>
</evidence>
<dbReference type="SMART" id="SM01175">
    <property type="entry name" value="DUF4206"/>
    <property type="match status" value="1"/>
</dbReference>
<dbReference type="Gene3D" id="3.30.60.20">
    <property type="match status" value="1"/>
</dbReference>
<feature type="compositionally biased region" description="Low complexity" evidence="6">
    <location>
        <begin position="63"/>
        <end position="82"/>
    </location>
</feature>
<dbReference type="InterPro" id="IPR047983">
    <property type="entry name" value="DEF8_C1"/>
</dbReference>
<evidence type="ECO:0000256" key="6">
    <source>
        <dbReference type="SAM" id="MobiDB-lite"/>
    </source>
</evidence>
<evidence type="ECO:0000313" key="8">
    <source>
        <dbReference type="Proteomes" id="UP000515158"/>
    </source>
</evidence>
<reference evidence="9" key="1">
    <citation type="submission" date="2025-08" db="UniProtKB">
        <authorList>
            <consortium name="RefSeq"/>
        </authorList>
    </citation>
    <scope>IDENTIFICATION</scope>
    <source>
        <tissue evidence="9">Total insect</tissue>
    </source>
</reference>
<evidence type="ECO:0000256" key="2">
    <source>
        <dbReference type="ARBA" id="ARBA00022737"/>
    </source>
</evidence>
<dbReference type="SUPFAM" id="SSF57889">
    <property type="entry name" value="Cysteine-rich domain"/>
    <property type="match status" value="1"/>
</dbReference>
<proteinExistence type="inferred from homology"/>
<dbReference type="CTD" id="54849"/>
<evidence type="ECO:0000259" key="7">
    <source>
        <dbReference type="PROSITE" id="PS50081"/>
    </source>
</evidence>
<dbReference type="PROSITE" id="PS00479">
    <property type="entry name" value="ZF_DAG_PE_1"/>
    <property type="match status" value="1"/>
</dbReference>
<gene>
    <name evidence="9" type="primary">LOC117653922</name>
</gene>
<dbReference type="Pfam" id="PF13901">
    <property type="entry name" value="RH_dom"/>
    <property type="match status" value="1"/>
</dbReference>
<dbReference type="GeneID" id="117653922"/>
<accession>A0A6P9AES7</accession>
<dbReference type="PROSITE" id="PS50081">
    <property type="entry name" value="ZF_DAG_PE_2"/>
    <property type="match status" value="1"/>
</dbReference>
<dbReference type="KEGG" id="tpal:117653922"/>
<keyword evidence="8" id="KW-1185">Reference proteome</keyword>
<protein>
    <submittedName>
        <fullName evidence="9">Differentially expressed in FDCP 8 homolog isoform X1</fullName>
    </submittedName>
</protein>
<dbReference type="CDD" id="cd20819">
    <property type="entry name" value="C1_DEF8"/>
    <property type="match status" value="1"/>
</dbReference>
<keyword evidence="1" id="KW-0479">Metal-binding</keyword>
<feature type="domain" description="Phorbol-ester/DAG-type" evidence="7">
    <location>
        <begin position="195"/>
        <end position="246"/>
    </location>
</feature>
<dbReference type="InterPro" id="IPR051366">
    <property type="entry name" value="DEF8"/>
</dbReference>
<dbReference type="OrthoDB" id="1918044at2759"/>
<keyword evidence="3" id="KW-0863">Zinc-finger</keyword>
<dbReference type="InterPro" id="IPR046349">
    <property type="entry name" value="C1-like_sf"/>
</dbReference>
<dbReference type="InterPro" id="IPR025258">
    <property type="entry name" value="RH_dom"/>
</dbReference>
<dbReference type="InterPro" id="IPR002219">
    <property type="entry name" value="PKC_DAG/PE"/>
</dbReference>
<evidence type="ECO:0000256" key="5">
    <source>
        <dbReference type="ARBA" id="ARBA00029450"/>
    </source>
</evidence>
<evidence type="ECO:0000313" key="9">
    <source>
        <dbReference type="RefSeq" id="XP_034255844.1"/>
    </source>
</evidence>
<dbReference type="RefSeq" id="XP_034255844.1">
    <property type="nucleotide sequence ID" value="XM_034399953.1"/>
</dbReference>
<evidence type="ECO:0000256" key="1">
    <source>
        <dbReference type="ARBA" id="ARBA00022723"/>
    </source>
</evidence>
<evidence type="ECO:0000256" key="3">
    <source>
        <dbReference type="ARBA" id="ARBA00022771"/>
    </source>
</evidence>
<dbReference type="FunCoup" id="A0A6P9AES7">
    <property type="interactions" value="18"/>
</dbReference>
<keyword evidence="4" id="KW-0862">Zinc</keyword>
<dbReference type="SMART" id="SM00109">
    <property type="entry name" value="C1"/>
    <property type="match status" value="1"/>
</dbReference>
<dbReference type="PANTHER" id="PTHR12326">
    <property type="entry name" value="PLECKSTRIN HOMOLOGY DOMAIN CONTAINING PROTEIN"/>
    <property type="match status" value="1"/>
</dbReference>
<dbReference type="PANTHER" id="PTHR12326:SF3">
    <property type="entry name" value="DIFFERENTIALLY EXPRESSED IN FDCP 8 HOMOLOG"/>
    <property type="match status" value="1"/>
</dbReference>
<organism evidence="9">
    <name type="scientific">Thrips palmi</name>
    <name type="common">Melon thrips</name>
    <dbReference type="NCBI Taxonomy" id="161013"/>
    <lineage>
        <taxon>Eukaryota</taxon>
        <taxon>Metazoa</taxon>
        <taxon>Ecdysozoa</taxon>
        <taxon>Arthropoda</taxon>
        <taxon>Hexapoda</taxon>
        <taxon>Insecta</taxon>
        <taxon>Pterygota</taxon>
        <taxon>Neoptera</taxon>
        <taxon>Paraneoptera</taxon>
        <taxon>Thysanoptera</taxon>
        <taxon>Terebrantia</taxon>
        <taxon>Thripoidea</taxon>
        <taxon>Thripidae</taxon>
        <taxon>Thrips</taxon>
    </lineage>
</organism>
<sequence length="537" mass="61845">MGFFVYLKPVVSCLPELPLAAALCTCVKARVRAEDPLVKCLSDKNMEASENRSDQDDGENGQAVPAVPSPASSISGSGALSDDSSERTIPYPFLDFAEDSFIQAALNLTTVEELSEAVKKCEKKVLDTREYSEERKWLVRYLIELRLRLQEAHEAVAEHRQLQPIGTPDHSPTMSLENCNEGTGRRARDKRIILGHHFTLQAPARSIYKCDRCCANIWGVLHLWYECNDCQYKCHMKCLGKIRRQCALVRVSETPFYLNDICPEVGLAAQGYCCHECKTRISNTFPQGIYNYFGWPFSSERGWREHRLCDYDGRYYCTKCHWDALAVIPARVVHNWDFTERRVCCNCYSFLRLMVKRPVLNLDQLNSQLYQFVVDLASLKKLRSQFLLIKQYLSTCRSSMKEKNKKKMIWSLSAHLIENPTGLFSLQDLIDLHKSTILPVLQEAAQLSTWHIRNCSVCQKKGYYCELCPPRKKEDGDRPKQQFDEDILFPFDDAISVFVCDKCSAVFHRECWMKKVMSSCPRCNRRKERSLLQEPGQ</sequence>
<name>A0A6P9AES7_THRPL</name>
<dbReference type="AlphaFoldDB" id="A0A6P9AES7"/>
<comment type="similarity">
    <text evidence="5">Belongs to the DEF8 family.</text>
</comment>
<dbReference type="Proteomes" id="UP000515158">
    <property type="component" value="Unplaced"/>
</dbReference>
<keyword evidence="2" id="KW-0677">Repeat</keyword>